<dbReference type="RefSeq" id="WP_132776863.1">
    <property type="nucleotide sequence ID" value="NZ_SMBZ01000006.1"/>
</dbReference>
<keyword evidence="1" id="KW-0812">Transmembrane</keyword>
<reference evidence="2 3" key="1">
    <citation type="submission" date="2019-03" db="EMBL/GenBank/DDBJ databases">
        <title>Genomic Encyclopedia of Type Strains, Phase IV (KMG-IV): sequencing the most valuable type-strain genomes for metagenomic binning, comparative biology and taxonomic classification.</title>
        <authorList>
            <person name="Goeker M."/>
        </authorList>
    </citation>
    <scope>NUCLEOTIDE SEQUENCE [LARGE SCALE GENOMIC DNA]</scope>
    <source>
        <strain evidence="2 3">DSM 22362</strain>
    </source>
</reference>
<evidence type="ECO:0000256" key="1">
    <source>
        <dbReference type="SAM" id="Phobius"/>
    </source>
</evidence>
<name>A0A4R3W0A2_9SPHI</name>
<keyword evidence="1" id="KW-0472">Membrane</keyword>
<accession>A0A4R3W0A2</accession>
<proteinExistence type="predicted"/>
<evidence type="ECO:0000313" key="2">
    <source>
        <dbReference type="EMBL" id="TCV19100.1"/>
    </source>
</evidence>
<dbReference type="OrthoDB" id="9811998at2"/>
<dbReference type="AlphaFoldDB" id="A0A4R3W0A2"/>
<sequence length="237" mass="27430">MNNSSKKRNISTIIILAIVLLVPGFLYIALNKIGSNQYLKLPVYGEKTLSGKINRKMGREIPDTVFHQVDTIVLWNAAGEQVNFLKEDSVISIVHLFDAQDEGLSKTLLSSLKPVVERFKNSKKIKFYSISINEKETTENLVNIENLYAKDFPNTWFITRTDTAIFDFVHKNLLIDAHRNADSTYSFSNNYLLIDTQRRIRGFYDINQNKEMERLEDEIKVQVVEEIRNNPLKVEQK</sequence>
<gene>
    <name evidence="2" type="ORF">EDC17_100680</name>
</gene>
<organism evidence="2 3">
    <name type="scientific">Sphingobacterium alimentarium</name>
    <dbReference type="NCBI Taxonomy" id="797292"/>
    <lineage>
        <taxon>Bacteria</taxon>
        <taxon>Pseudomonadati</taxon>
        <taxon>Bacteroidota</taxon>
        <taxon>Sphingobacteriia</taxon>
        <taxon>Sphingobacteriales</taxon>
        <taxon>Sphingobacteriaceae</taxon>
        <taxon>Sphingobacterium</taxon>
    </lineage>
</organism>
<evidence type="ECO:0000313" key="3">
    <source>
        <dbReference type="Proteomes" id="UP000295197"/>
    </source>
</evidence>
<keyword evidence="1" id="KW-1133">Transmembrane helix</keyword>
<feature type="transmembrane region" description="Helical" evidence="1">
    <location>
        <begin position="12"/>
        <end position="30"/>
    </location>
</feature>
<keyword evidence="3" id="KW-1185">Reference proteome</keyword>
<dbReference type="Gene3D" id="3.40.30.10">
    <property type="entry name" value="Glutaredoxin"/>
    <property type="match status" value="1"/>
</dbReference>
<comment type="caution">
    <text evidence="2">The sequence shown here is derived from an EMBL/GenBank/DDBJ whole genome shotgun (WGS) entry which is preliminary data.</text>
</comment>
<protein>
    <submittedName>
        <fullName evidence="2">Protein SCO1/2</fullName>
    </submittedName>
</protein>
<dbReference type="Proteomes" id="UP000295197">
    <property type="component" value="Unassembled WGS sequence"/>
</dbReference>
<dbReference type="EMBL" id="SMBZ01000006">
    <property type="protein sequence ID" value="TCV19100.1"/>
    <property type="molecule type" value="Genomic_DNA"/>
</dbReference>